<dbReference type="InterPro" id="IPR050538">
    <property type="entry name" value="MAP_kinase_kinase_kinase"/>
</dbReference>
<comment type="caution">
    <text evidence="12">The sequence shown here is derived from an EMBL/GenBank/DDBJ whole genome shotgun (WGS) entry which is preliminary data.</text>
</comment>
<keyword evidence="13" id="KW-1185">Reference proteome</keyword>
<dbReference type="InterPro" id="IPR008271">
    <property type="entry name" value="Ser/Thr_kinase_AS"/>
</dbReference>
<feature type="domain" description="Protein kinase" evidence="11">
    <location>
        <begin position="1"/>
        <end position="222"/>
    </location>
</feature>
<feature type="region of interest" description="Disordered" evidence="10">
    <location>
        <begin position="229"/>
        <end position="263"/>
    </location>
</feature>
<organism evidence="12 13">
    <name type="scientific">Cryomyces minteri</name>
    <dbReference type="NCBI Taxonomy" id="331657"/>
    <lineage>
        <taxon>Eukaryota</taxon>
        <taxon>Fungi</taxon>
        <taxon>Dikarya</taxon>
        <taxon>Ascomycota</taxon>
        <taxon>Pezizomycotina</taxon>
        <taxon>Dothideomycetes</taxon>
        <taxon>Dothideomycetes incertae sedis</taxon>
        <taxon>Cryomyces</taxon>
    </lineage>
</organism>
<dbReference type="PROSITE" id="PS00108">
    <property type="entry name" value="PROTEIN_KINASE_ST"/>
    <property type="match status" value="1"/>
</dbReference>
<evidence type="ECO:0000259" key="11">
    <source>
        <dbReference type="PROSITE" id="PS50011"/>
    </source>
</evidence>
<dbReference type="SMART" id="SM00220">
    <property type="entry name" value="S_TKc"/>
    <property type="match status" value="1"/>
</dbReference>
<dbReference type="PANTHER" id="PTHR48016">
    <property type="entry name" value="MAP KINASE KINASE KINASE SSK2-RELATED-RELATED"/>
    <property type="match status" value="1"/>
</dbReference>
<dbReference type="InterPro" id="IPR000719">
    <property type="entry name" value="Prot_kinase_dom"/>
</dbReference>
<dbReference type="OrthoDB" id="266718at2759"/>
<reference evidence="12 13" key="1">
    <citation type="submission" date="2017-03" db="EMBL/GenBank/DDBJ databases">
        <title>Genomes of endolithic fungi from Antarctica.</title>
        <authorList>
            <person name="Coleine C."/>
            <person name="Masonjones S."/>
            <person name="Stajich J.E."/>
        </authorList>
    </citation>
    <scope>NUCLEOTIDE SEQUENCE [LARGE SCALE GENOMIC DNA]</scope>
    <source>
        <strain evidence="12 13">CCFEE 5187</strain>
    </source>
</reference>
<gene>
    <name evidence="12" type="ORF">B0A49_13714</name>
</gene>
<dbReference type="EMBL" id="NAJN01003164">
    <property type="protein sequence ID" value="TKA42966.1"/>
    <property type="molecule type" value="Genomic_DNA"/>
</dbReference>
<dbReference type="SUPFAM" id="SSF56112">
    <property type="entry name" value="Protein kinase-like (PK-like)"/>
    <property type="match status" value="1"/>
</dbReference>
<keyword evidence="7" id="KW-0067">ATP-binding</keyword>
<dbReference type="GO" id="GO:0038066">
    <property type="term" value="P:p38MAPK cascade"/>
    <property type="evidence" value="ECO:0007669"/>
    <property type="project" value="TreeGrafter"/>
</dbReference>
<keyword evidence="3" id="KW-0723">Serine/threonine-protein kinase</keyword>
<dbReference type="GO" id="GO:0005524">
    <property type="term" value="F:ATP binding"/>
    <property type="evidence" value="ECO:0007669"/>
    <property type="project" value="UniProtKB-KW"/>
</dbReference>
<evidence type="ECO:0000256" key="6">
    <source>
        <dbReference type="ARBA" id="ARBA00022777"/>
    </source>
</evidence>
<dbReference type="Gene3D" id="1.10.510.10">
    <property type="entry name" value="Transferase(Phosphotransferase) domain 1"/>
    <property type="match status" value="1"/>
</dbReference>
<evidence type="ECO:0000256" key="1">
    <source>
        <dbReference type="ARBA" id="ARBA00006529"/>
    </source>
</evidence>
<dbReference type="Proteomes" id="UP000308768">
    <property type="component" value="Unassembled WGS sequence"/>
</dbReference>
<keyword evidence="5" id="KW-0547">Nucleotide-binding</keyword>
<feature type="compositionally biased region" description="Polar residues" evidence="10">
    <location>
        <begin position="106"/>
        <end position="124"/>
    </location>
</feature>
<accession>A0A4U0V552</accession>
<dbReference type="InterPro" id="IPR011009">
    <property type="entry name" value="Kinase-like_dom_sf"/>
</dbReference>
<evidence type="ECO:0000256" key="10">
    <source>
        <dbReference type="SAM" id="MobiDB-lite"/>
    </source>
</evidence>
<evidence type="ECO:0000256" key="8">
    <source>
        <dbReference type="ARBA" id="ARBA00047919"/>
    </source>
</evidence>
<evidence type="ECO:0000256" key="9">
    <source>
        <dbReference type="ARBA" id="ARBA00048130"/>
    </source>
</evidence>
<evidence type="ECO:0000256" key="3">
    <source>
        <dbReference type="ARBA" id="ARBA00022527"/>
    </source>
</evidence>
<dbReference type="STRING" id="331657.A0A4U0V552"/>
<dbReference type="Pfam" id="PF00069">
    <property type="entry name" value="Pkinase"/>
    <property type="match status" value="1"/>
</dbReference>
<proteinExistence type="inferred from homology"/>
<evidence type="ECO:0000313" key="13">
    <source>
        <dbReference type="Proteomes" id="UP000308768"/>
    </source>
</evidence>
<keyword evidence="4" id="KW-0808">Transferase</keyword>
<evidence type="ECO:0000256" key="5">
    <source>
        <dbReference type="ARBA" id="ARBA00022741"/>
    </source>
</evidence>
<comment type="catalytic activity">
    <reaction evidence="9">
        <text>L-seryl-[protein] + ATP = O-phospho-L-seryl-[protein] + ADP + H(+)</text>
        <dbReference type="Rhea" id="RHEA:17989"/>
        <dbReference type="Rhea" id="RHEA-COMP:9863"/>
        <dbReference type="Rhea" id="RHEA-COMP:11604"/>
        <dbReference type="ChEBI" id="CHEBI:15378"/>
        <dbReference type="ChEBI" id="CHEBI:29999"/>
        <dbReference type="ChEBI" id="CHEBI:30616"/>
        <dbReference type="ChEBI" id="CHEBI:83421"/>
        <dbReference type="ChEBI" id="CHEBI:456216"/>
        <dbReference type="EC" id="2.7.11.24"/>
    </reaction>
    <physiologicalReaction direction="left-to-right" evidence="9">
        <dbReference type="Rhea" id="RHEA:17990"/>
    </physiologicalReaction>
</comment>
<name>A0A4U0V552_9PEZI</name>
<dbReference type="GO" id="GO:0004707">
    <property type="term" value="F:MAP kinase activity"/>
    <property type="evidence" value="ECO:0007669"/>
    <property type="project" value="UniProtKB-EC"/>
</dbReference>
<comment type="similarity">
    <text evidence="1">Belongs to the protein kinase superfamily. STE Ser/Thr protein kinase family. MAP kinase kinase kinase subfamily.</text>
</comment>
<dbReference type="EC" id="2.7.11.24" evidence="2"/>
<dbReference type="AlphaFoldDB" id="A0A4U0V552"/>
<comment type="catalytic activity">
    <reaction evidence="8">
        <text>L-threonyl-[protein] + ATP = O-phospho-L-threonyl-[protein] + ADP + H(+)</text>
        <dbReference type="Rhea" id="RHEA:46608"/>
        <dbReference type="Rhea" id="RHEA-COMP:11060"/>
        <dbReference type="Rhea" id="RHEA-COMP:11605"/>
        <dbReference type="ChEBI" id="CHEBI:15378"/>
        <dbReference type="ChEBI" id="CHEBI:30013"/>
        <dbReference type="ChEBI" id="CHEBI:30616"/>
        <dbReference type="ChEBI" id="CHEBI:61977"/>
        <dbReference type="ChEBI" id="CHEBI:456216"/>
        <dbReference type="EC" id="2.7.11.24"/>
    </reaction>
    <physiologicalReaction direction="left-to-right" evidence="8">
        <dbReference type="Rhea" id="RHEA:46609"/>
    </physiologicalReaction>
</comment>
<sequence>MGVLQVLDHPNIVSYYGIEPHRDKVYIFMEYCSGGSLAGLLEHGRIEDETVIMVYSLQMLEGLAYLHEAGVVHRDIKPENILLDHNGVIKYVDFGAAKVIARQGKTLAQGSDTQPRPPQKSMTGTPMYMSPEVIKGTSQGRLGSVDIWSLGCVILEMATGRRPWASLDNEWAIMYNIAQGNPPQLPTTDQLSESGIDFIRRCFERDPSKRISAAELLQHEWIMPIRTQLSLEPGTPQTPASEVSSNGMNSWQSSRPNSTVHAG</sequence>
<evidence type="ECO:0000256" key="7">
    <source>
        <dbReference type="ARBA" id="ARBA00022840"/>
    </source>
</evidence>
<dbReference type="PANTHER" id="PTHR48016:SF32">
    <property type="entry name" value="MITOGEN-ACTIVATED PROTEIN KINASE KINASE KINASE 4"/>
    <property type="match status" value="1"/>
</dbReference>
<dbReference type="PROSITE" id="PS50011">
    <property type="entry name" value="PROTEIN_KINASE_DOM"/>
    <property type="match status" value="1"/>
</dbReference>
<protein>
    <recommendedName>
        <fullName evidence="2">mitogen-activated protein kinase</fullName>
        <ecNumber evidence="2">2.7.11.24</ecNumber>
    </recommendedName>
</protein>
<evidence type="ECO:0000256" key="2">
    <source>
        <dbReference type="ARBA" id="ARBA00012411"/>
    </source>
</evidence>
<evidence type="ECO:0000256" key="4">
    <source>
        <dbReference type="ARBA" id="ARBA00022679"/>
    </source>
</evidence>
<evidence type="ECO:0000313" key="12">
    <source>
        <dbReference type="EMBL" id="TKA42966.1"/>
    </source>
</evidence>
<feature type="region of interest" description="Disordered" evidence="10">
    <location>
        <begin position="105"/>
        <end position="130"/>
    </location>
</feature>
<keyword evidence="6 12" id="KW-0418">Kinase</keyword>